<sequence>MKKGINQWCFPAGTPMSKLLRTSAAAGFETIELNLYAPGGIGLTMDTTPDEAKALGRLVRSYGLSISGLSTEMLGRYPLSSPDKEIRSLGVNSIRKQIELAIELEVDAILVVPGRIEADVTYEEVWERSRMALQPLIDDIDGSGVSIAIENVWNKFLWSPLEMARYIDQFESRHVGAYFDVGNTLAFGKPEHWIRTLGDRIRKVHVKDFRTQVGTHHGFVPLLSGDVDWLNVRLALSDIQYRDSLTAELDPYGSFPDQLVFDTSRHLDVIMGKNPH</sequence>
<dbReference type="Gene3D" id="3.20.20.150">
    <property type="entry name" value="Divalent-metal-dependent TIM barrel enzymes"/>
    <property type="match status" value="1"/>
</dbReference>
<feature type="domain" description="Xylose isomerase-like TIM barrel" evidence="1">
    <location>
        <begin position="22"/>
        <end position="250"/>
    </location>
</feature>
<proteinExistence type="predicted"/>
<evidence type="ECO:0000259" key="1">
    <source>
        <dbReference type="Pfam" id="PF01261"/>
    </source>
</evidence>
<dbReference type="InterPro" id="IPR013022">
    <property type="entry name" value="Xyl_isomerase-like_TIM-brl"/>
</dbReference>
<dbReference type="InterPro" id="IPR036237">
    <property type="entry name" value="Xyl_isomerase-like_sf"/>
</dbReference>
<dbReference type="InterPro" id="IPR050312">
    <property type="entry name" value="IolE/XylAMocC-like"/>
</dbReference>
<reference evidence="2 3" key="1">
    <citation type="submission" date="2019-12" db="EMBL/GenBank/DDBJ databases">
        <title>Paenibacillus sp. nov., an endophytic bacterium isolated from the stem of Dendrobium.</title>
        <authorList>
            <person name="Zhao R."/>
        </authorList>
    </citation>
    <scope>NUCLEOTIDE SEQUENCE [LARGE SCALE GENOMIC DNA]</scope>
    <source>
        <strain evidence="2 3">HJL G12</strain>
    </source>
</reference>
<dbReference type="SUPFAM" id="SSF51658">
    <property type="entry name" value="Xylose isomerase-like"/>
    <property type="match status" value="1"/>
</dbReference>
<dbReference type="Proteomes" id="UP000460318">
    <property type="component" value="Unassembled WGS sequence"/>
</dbReference>
<comment type="caution">
    <text evidence="2">The sequence shown here is derived from an EMBL/GenBank/DDBJ whole genome shotgun (WGS) entry which is preliminary data.</text>
</comment>
<dbReference type="PANTHER" id="PTHR12110">
    <property type="entry name" value="HYDROXYPYRUVATE ISOMERASE"/>
    <property type="match status" value="1"/>
</dbReference>
<dbReference type="PANTHER" id="PTHR12110:SF53">
    <property type="entry name" value="BLR5974 PROTEIN"/>
    <property type="match status" value="1"/>
</dbReference>
<evidence type="ECO:0000313" key="2">
    <source>
        <dbReference type="EMBL" id="MWV42076.1"/>
    </source>
</evidence>
<keyword evidence="3" id="KW-1185">Reference proteome</keyword>
<protein>
    <submittedName>
        <fullName evidence="2">TIM barrel protein</fullName>
    </submittedName>
</protein>
<evidence type="ECO:0000313" key="3">
    <source>
        <dbReference type="Proteomes" id="UP000460318"/>
    </source>
</evidence>
<organism evidence="2 3">
    <name type="scientific">Paenibacillus dendrobii</name>
    <dbReference type="NCBI Taxonomy" id="2691084"/>
    <lineage>
        <taxon>Bacteria</taxon>
        <taxon>Bacillati</taxon>
        <taxon>Bacillota</taxon>
        <taxon>Bacilli</taxon>
        <taxon>Bacillales</taxon>
        <taxon>Paenibacillaceae</taxon>
        <taxon>Paenibacillus</taxon>
    </lineage>
</organism>
<accession>A0A7X3IEZ3</accession>
<dbReference type="AlphaFoldDB" id="A0A7X3IEZ3"/>
<dbReference type="Pfam" id="PF01261">
    <property type="entry name" value="AP_endonuc_2"/>
    <property type="match status" value="1"/>
</dbReference>
<gene>
    <name evidence="2" type="ORF">GRF59_00400</name>
</gene>
<name>A0A7X3IEZ3_9BACL</name>
<dbReference type="EMBL" id="WUBI01000001">
    <property type="protein sequence ID" value="MWV42076.1"/>
    <property type="molecule type" value="Genomic_DNA"/>
</dbReference>
<dbReference type="RefSeq" id="WP_160495711.1">
    <property type="nucleotide sequence ID" value="NZ_WUBI01000001.1"/>
</dbReference>